<gene>
    <name evidence="1" type="ORF">HDA45_001215</name>
</gene>
<keyword evidence="2" id="KW-1185">Reference proteome</keyword>
<accession>A0A841AYG2</accession>
<comment type="caution">
    <text evidence="1">The sequence shown here is derived from an EMBL/GenBank/DDBJ whole genome shotgun (WGS) entry which is preliminary data.</text>
</comment>
<organism evidence="1 2">
    <name type="scientific">Amycolatopsis umgeniensis</name>
    <dbReference type="NCBI Taxonomy" id="336628"/>
    <lineage>
        <taxon>Bacteria</taxon>
        <taxon>Bacillati</taxon>
        <taxon>Actinomycetota</taxon>
        <taxon>Actinomycetes</taxon>
        <taxon>Pseudonocardiales</taxon>
        <taxon>Pseudonocardiaceae</taxon>
        <taxon>Amycolatopsis</taxon>
    </lineage>
</organism>
<sequence length="316" mass="34536">MYQETKEPSTRRAVPDAVRSGPFHRALSEAVDLRGLSLSRIRAHLSARGVSVAESTLSYWQRGLRHPSTPRSLEIVRALEAVLGLPADSLVVLIGPQRRPPGDGDRRPSLPELRQSWAETCSLLDELSESPGAVGNAKLDVVTVVDVLTMTAQGRISEITSTMVVRAREPGADGFVVTHQDEPGTDMEATTVSATDGCRRGRVRRSALSPGMVFELLFDRGLAEGETYTFAFTLRLAASVRSTCFHRTVRSRMSAYLLRMRFDADAIPARCVKTVREREELDPVISEPLHPGPGATVSAYFEDLGVGIAGIDLIWE</sequence>
<dbReference type="Proteomes" id="UP000580861">
    <property type="component" value="Unassembled WGS sequence"/>
</dbReference>
<reference evidence="1 2" key="1">
    <citation type="submission" date="2020-08" db="EMBL/GenBank/DDBJ databases">
        <title>Sequencing the genomes of 1000 actinobacteria strains.</title>
        <authorList>
            <person name="Klenk H.-P."/>
        </authorList>
    </citation>
    <scope>NUCLEOTIDE SEQUENCE [LARGE SCALE GENOMIC DNA]</scope>
    <source>
        <strain evidence="1 2">DSM 45272</strain>
    </source>
</reference>
<name>A0A841AYG2_9PSEU</name>
<proteinExistence type="predicted"/>
<evidence type="ECO:0000313" key="2">
    <source>
        <dbReference type="Proteomes" id="UP000580861"/>
    </source>
</evidence>
<dbReference type="EMBL" id="JACHMX010000001">
    <property type="protein sequence ID" value="MBB5851128.1"/>
    <property type="molecule type" value="Genomic_DNA"/>
</dbReference>
<dbReference type="RefSeq" id="WP_184892656.1">
    <property type="nucleotide sequence ID" value="NZ_JACHMX010000001.1"/>
</dbReference>
<evidence type="ECO:0000313" key="1">
    <source>
        <dbReference type="EMBL" id="MBB5851128.1"/>
    </source>
</evidence>
<dbReference type="AlphaFoldDB" id="A0A841AYG2"/>
<protein>
    <submittedName>
        <fullName evidence="1">Transcriptional regulator with XRE-family HTH domain</fullName>
    </submittedName>
</protein>